<dbReference type="GO" id="GO:0034472">
    <property type="term" value="P:snRNA 3'-end processing"/>
    <property type="evidence" value="ECO:0007669"/>
    <property type="project" value="TreeGrafter"/>
</dbReference>
<dbReference type="PANTHER" id="PTHR12957:SF2">
    <property type="entry name" value="INTEGRATOR COMPLEX SUBUNIT 6"/>
    <property type="match status" value="1"/>
</dbReference>
<sequence length="480" mass="53458">LRLSGSLPSNAKIVSGMNIPFDNSPIDAMCAATGGRSFCITSHKMLGVCVDTIVQKMQQHGALVHFQQVGADPAPPISERINGAVENGVAKRNGEVEGMSKKSVADDGGWRNVLTTISSRVSSRSYLGNWPIPEVFWPDKNMMSLPPRKAHPTIMFRCDDCDPLVCQEFPFDKYELEPSPLTQFILERKQPNVCWQVFVANSSQPGTNAAPFGYLKAATNLQSVNLFLMPYNYPILLPLVEEIKQDPRLRTNQAWKLRLEKYIASAPCYYLAPLKKAFQRFNVTTSTLESDHSSQYSYNVLSYITKMKHTAREEFESNCTTVASALQQPANLPSNMIQISESKTRSIPSIKFRNPFEIKRSQLIDQVEKMRINLGLHLRDTNVSALIGGKPGTNIKLHHAEDLHNLPKSIAVDEVGEGNILGVASKGDTHKKRSNSSSVTSQSSSRPPRRKPGPLARNALSLWRIDEQYQFGVFNGNIQQ</sequence>
<feature type="compositionally biased region" description="Low complexity" evidence="1">
    <location>
        <begin position="435"/>
        <end position="446"/>
    </location>
</feature>
<accession>A0A0M3KAS9</accession>
<dbReference type="AlphaFoldDB" id="A0A0M3KAS9"/>
<reference evidence="3" key="1">
    <citation type="submission" date="2017-02" db="UniProtKB">
        <authorList>
            <consortium name="WormBaseParasite"/>
        </authorList>
    </citation>
    <scope>IDENTIFICATION</scope>
</reference>
<evidence type="ECO:0000259" key="2">
    <source>
        <dbReference type="Pfam" id="PF25462"/>
    </source>
</evidence>
<organism evidence="3">
    <name type="scientific">Anisakis simplex</name>
    <name type="common">Herring worm</name>
    <dbReference type="NCBI Taxonomy" id="6269"/>
    <lineage>
        <taxon>Eukaryota</taxon>
        <taxon>Metazoa</taxon>
        <taxon>Ecdysozoa</taxon>
        <taxon>Nematoda</taxon>
        <taxon>Chromadorea</taxon>
        <taxon>Rhabditida</taxon>
        <taxon>Spirurina</taxon>
        <taxon>Ascaridomorpha</taxon>
        <taxon>Ascaridoidea</taxon>
        <taxon>Anisakidae</taxon>
        <taxon>Anisakis</taxon>
        <taxon>Anisakis simplex complex</taxon>
    </lineage>
</organism>
<evidence type="ECO:0000313" key="3">
    <source>
        <dbReference type="WBParaSite" id="ASIM_0001807501-mRNA-1"/>
    </source>
</evidence>
<dbReference type="Pfam" id="PF25462">
    <property type="entry name" value="Beta-barrel_INTS6"/>
    <property type="match status" value="1"/>
</dbReference>
<proteinExistence type="predicted"/>
<feature type="domain" description="Integrator complex subunit 6-like beta-barrel" evidence="2">
    <location>
        <begin position="106"/>
        <end position="244"/>
    </location>
</feature>
<feature type="region of interest" description="Disordered" evidence="1">
    <location>
        <begin position="423"/>
        <end position="456"/>
    </location>
</feature>
<dbReference type="InterPro" id="IPR057413">
    <property type="entry name" value="Beta-barrel_INTS6"/>
</dbReference>
<dbReference type="GO" id="GO:0032039">
    <property type="term" value="C:integrator complex"/>
    <property type="evidence" value="ECO:0007669"/>
    <property type="project" value="TreeGrafter"/>
</dbReference>
<evidence type="ECO:0000256" key="1">
    <source>
        <dbReference type="SAM" id="MobiDB-lite"/>
    </source>
</evidence>
<name>A0A0M3KAS9_ANISI</name>
<dbReference type="InterPro" id="IPR051113">
    <property type="entry name" value="Integrator_subunit6"/>
</dbReference>
<dbReference type="PANTHER" id="PTHR12957">
    <property type="entry name" value="DEAD/H BOX POLYPEPTIDE 26/DICE1-RELATED"/>
    <property type="match status" value="1"/>
</dbReference>
<dbReference type="WBParaSite" id="ASIM_0001807501-mRNA-1">
    <property type="protein sequence ID" value="ASIM_0001807501-mRNA-1"/>
    <property type="gene ID" value="ASIM_0001807501"/>
</dbReference>
<protein>
    <submittedName>
        <fullName evidence="3">Integrator complex subunit 6-A</fullName>
    </submittedName>
</protein>